<evidence type="ECO:0000313" key="2">
    <source>
        <dbReference type="Proteomes" id="UP001500190"/>
    </source>
</evidence>
<comment type="caution">
    <text evidence="1">The sequence shown here is derived from an EMBL/GenBank/DDBJ whole genome shotgun (WGS) entry which is preliminary data.</text>
</comment>
<keyword evidence="2" id="KW-1185">Reference proteome</keyword>
<gene>
    <name evidence="1" type="ORF">GCM10009742_76420</name>
</gene>
<reference evidence="2" key="1">
    <citation type="journal article" date="2019" name="Int. J. Syst. Evol. Microbiol.">
        <title>The Global Catalogue of Microorganisms (GCM) 10K type strain sequencing project: providing services to taxonomists for standard genome sequencing and annotation.</title>
        <authorList>
            <consortium name="The Broad Institute Genomics Platform"/>
            <consortium name="The Broad Institute Genome Sequencing Center for Infectious Disease"/>
            <person name="Wu L."/>
            <person name="Ma J."/>
        </authorList>
    </citation>
    <scope>NUCLEOTIDE SEQUENCE [LARGE SCALE GENOMIC DNA]</scope>
    <source>
        <strain evidence="2">JCM 14304</strain>
    </source>
</reference>
<dbReference type="EMBL" id="BAAAND010000013">
    <property type="protein sequence ID" value="GAA1613866.1"/>
    <property type="molecule type" value="Genomic_DNA"/>
</dbReference>
<organism evidence="1 2">
    <name type="scientific">Kribbella karoonensis</name>
    <dbReference type="NCBI Taxonomy" id="324851"/>
    <lineage>
        <taxon>Bacteria</taxon>
        <taxon>Bacillati</taxon>
        <taxon>Actinomycetota</taxon>
        <taxon>Actinomycetes</taxon>
        <taxon>Propionibacteriales</taxon>
        <taxon>Kribbellaceae</taxon>
        <taxon>Kribbella</taxon>
    </lineage>
</organism>
<dbReference type="Proteomes" id="UP001500190">
    <property type="component" value="Unassembled WGS sequence"/>
</dbReference>
<protein>
    <submittedName>
        <fullName evidence="1">Uncharacterized protein</fullName>
    </submittedName>
</protein>
<name>A0ABP4QMX9_9ACTN</name>
<proteinExistence type="predicted"/>
<evidence type="ECO:0000313" key="1">
    <source>
        <dbReference type="EMBL" id="GAA1613866.1"/>
    </source>
</evidence>
<accession>A0ABP4QMX9</accession>
<sequence>MHLLVRPLRRLPVLRTAVLLRAGLRGAAVLRAGLLRSAVLRTLLRTALLRAAVRLALLRVTLWARLLRAWTALLRLEVLALGRTVLRLLAAGT</sequence>
<dbReference type="RefSeq" id="WP_344201001.1">
    <property type="nucleotide sequence ID" value="NZ_BAAAND010000013.1"/>
</dbReference>